<dbReference type="SUPFAM" id="SSF48425">
    <property type="entry name" value="Sec7 domain"/>
    <property type="match status" value="1"/>
</dbReference>
<accession>A0AAV0B926</accession>
<feature type="compositionally biased region" description="Basic and acidic residues" evidence="1">
    <location>
        <begin position="319"/>
        <end position="334"/>
    </location>
</feature>
<dbReference type="GO" id="GO:0032012">
    <property type="term" value="P:regulation of ARF protein signal transduction"/>
    <property type="evidence" value="ECO:0007669"/>
    <property type="project" value="InterPro"/>
</dbReference>
<evidence type="ECO:0000313" key="3">
    <source>
        <dbReference type="EMBL" id="CAH7683005.1"/>
    </source>
</evidence>
<gene>
    <name evidence="3" type="ORF">PPACK8108_LOCUS16219</name>
</gene>
<feature type="compositionally biased region" description="Polar residues" evidence="1">
    <location>
        <begin position="54"/>
        <end position="63"/>
    </location>
</feature>
<dbReference type="GO" id="GO:0005794">
    <property type="term" value="C:Golgi apparatus"/>
    <property type="evidence" value="ECO:0007669"/>
    <property type="project" value="UniProtKB-ARBA"/>
</dbReference>
<dbReference type="InterPro" id="IPR000904">
    <property type="entry name" value="Sec7_dom"/>
</dbReference>
<dbReference type="InterPro" id="IPR032691">
    <property type="entry name" value="Mon2/Sec7/BIG1-like_HUS"/>
</dbReference>
<feature type="region of interest" description="Disordered" evidence="1">
    <location>
        <begin position="38"/>
        <end position="63"/>
    </location>
</feature>
<reference evidence="3" key="1">
    <citation type="submission" date="2022-06" db="EMBL/GenBank/DDBJ databases">
        <authorList>
            <consortium name="SYNGENTA / RWTH Aachen University"/>
        </authorList>
    </citation>
    <scope>NUCLEOTIDE SEQUENCE</scope>
</reference>
<dbReference type="Proteomes" id="UP001153365">
    <property type="component" value="Unassembled WGS sequence"/>
</dbReference>
<feature type="region of interest" description="Disordered" evidence="1">
    <location>
        <begin position="1436"/>
        <end position="1469"/>
    </location>
</feature>
<proteinExistence type="predicted"/>
<evidence type="ECO:0000259" key="2">
    <source>
        <dbReference type="PROSITE" id="PS50190"/>
    </source>
</evidence>
<name>A0AAV0B926_PHAPC</name>
<feature type="region of interest" description="Disordered" evidence="1">
    <location>
        <begin position="507"/>
        <end position="527"/>
    </location>
</feature>
<feature type="compositionally biased region" description="Low complexity" evidence="1">
    <location>
        <begin position="512"/>
        <end position="526"/>
    </location>
</feature>
<dbReference type="SMART" id="SM00222">
    <property type="entry name" value="Sec7"/>
    <property type="match status" value="1"/>
</dbReference>
<organism evidence="3 4">
    <name type="scientific">Phakopsora pachyrhizi</name>
    <name type="common">Asian soybean rust disease fungus</name>
    <dbReference type="NCBI Taxonomy" id="170000"/>
    <lineage>
        <taxon>Eukaryota</taxon>
        <taxon>Fungi</taxon>
        <taxon>Dikarya</taxon>
        <taxon>Basidiomycota</taxon>
        <taxon>Pucciniomycotina</taxon>
        <taxon>Pucciniomycetes</taxon>
        <taxon>Pucciniales</taxon>
        <taxon>Phakopsoraceae</taxon>
        <taxon>Phakopsora</taxon>
    </lineage>
</organism>
<dbReference type="PANTHER" id="PTHR10663:SF388">
    <property type="entry name" value="GOLGI-SPECIFIC BREFELDIN A-RESISTANCE GUANINE NUCLEOTIDE EXCHANGE FACTOR 1"/>
    <property type="match status" value="1"/>
</dbReference>
<feature type="domain" description="SEC7" evidence="2">
    <location>
        <begin position="634"/>
        <end position="825"/>
    </location>
</feature>
<feature type="compositionally biased region" description="Low complexity" evidence="1">
    <location>
        <begin position="38"/>
        <end position="53"/>
    </location>
</feature>
<feature type="compositionally biased region" description="Low complexity" evidence="1">
    <location>
        <begin position="1443"/>
        <end position="1454"/>
    </location>
</feature>
<dbReference type="GO" id="GO:0005085">
    <property type="term" value="F:guanyl-nucleotide exchange factor activity"/>
    <property type="evidence" value="ECO:0007669"/>
    <property type="project" value="InterPro"/>
</dbReference>
<keyword evidence="4" id="KW-1185">Reference proteome</keyword>
<dbReference type="CDD" id="cd00171">
    <property type="entry name" value="Sec7"/>
    <property type="match status" value="1"/>
</dbReference>
<feature type="region of interest" description="Disordered" evidence="1">
    <location>
        <begin position="268"/>
        <end position="346"/>
    </location>
</feature>
<dbReference type="EMBL" id="CALTRL010004384">
    <property type="protein sequence ID" value="CAH7683005.1"/>
    <property type="molecule type" value="Genomic_DNA"/>
</dbReference>
<dbReference type="Pfam" id="PF23325">
    <property type="entry name" value="TPR_28"/>
    <property type="match status" value="1"/>
</dbReference>
<dbReference type="InterPro" id="IPR035999">
    <property type="entry name" value="Sec7_dom_sf"/>
</dbReference>
<dbReference type="Gene3D" id="1.10.1000.11">
    <property type="entry name" value="Arf Nucleotide-binding Site Opener,domain 2"/>
    <property type="match status" value="1"/>
</dbReference>
<evidence type="ECO:0000256" key="1">
    <source>
        <dbReference type="SAM" id="MobiDB-lite"/>
    </source>
</evidence>
<dbReference type="Pfam" id="PF01369">
    <property type="entry name" value="Sec7"/>
    <property type="match status" value="1"/>
</dbReference>
<comment type="caution">
    <text evidence="3">The sequence shown here is derived from an EMBL/GenBank/DDBJ whole genome shotgun (WGS) entry which is preliminary data.</text>
</comment>
<dbReference type="Gene3D" id="1.10.220.20">
    <property type="match status" value="1"/>
</dbReference>
<dbReference type="GO" id="GO:0016192">
    <property type="term" value="P:vesicle-mediated transport"/>
    <property type="evidence" value="ECO:0007669"/>
    <property type="project" value="UniProtKB-ARBA"/>
</dbReference>
<dbReference type="Pfam" id="PF12783">
    <property type="entry name" value="Sec7-like_HUS"/>
    <property type="match status" value="1"/>
</dbReference>
<dbReference type="PANTHER" id="PTHR10663">
    <property type="entry name" value="GUANYL-NUCLEOTIDE EXCHANGE FACTOR"/>
    <property type="match status" value="1"/>
</dbReference>
<dbReference type="InterPro" id="IPR016024">
    <property type="entry name" value="ARM-type_fold"/>
</dbReference>
<dbReference type="InterPro" id="IPR023394">
    <property type="entry name" value="Sec7_C_sf"/>
</dbReference>
<protein>
    <recommendedName>
        <fullName evidence="2">SEC7 domain-containing protein</fullName>
    </recommendedName>
</protein>
<sequence>MSKITCQGSALNIIHGEIISVTSVMRKNLRWAGTSIIASSSSSPSADHSISLSNGNDRSPSLATTSISLRNSTKNENSDANVKNLKAPSGGLMDGFSSLVTELRETEDIAKLDALTLLSPFLAVVRSNDTNGPITALALSSIDKFFTYSFIHSESPSLVMAMSQVSDAGTHCRFEASDSVSDEIVLLKILDVLQNALTGPVGYILTDEAVCQMMETVLSMCCQMRLSEMLRRSGERTMQAMVFSIFQKLKSLSPSVDDRFIPDEDAEETAGLKERLRMSTPDPLSGSIPAASSSAEKGHAKSLSMGHRSLIEEEDEPQTDEKAPLIDSEEKTPIEGEDEMKEGKAEAEEVESVVNLQPFGLPSIKELLRVLVSLLNPYDTQHTDAMRLTSMNILITIFETSGVDVGQFPSLRAIVSDELCKHLFQLARSENYNILYSSLRCMSNLMDTMRPYLKIHLELLLSYLMNRLLPQPTLTIHKLTNGHTGTIPEFEEQLDCLTWKKVDRPGGDLSIPRTSSPAPSSGSRNSVMTSQQAMIATGQVRQVMLEYLAHFARAPDFMVNLWVNFDCNVDCEDIFERLIRFLARGIYALNPAYANTQDSSQILCLDTLLAYMSHMTNRMKSAPLPSVDVPAPVLLARDKKGKRALLEGAAKFNEKPKEGLKFLESNGIIYDDLSLPRPQSLALFFKTCPRLDKKLLGDFISRPENLDVLKAFMTLFDFRGKLASDCLRELLETFRLPGESQQIARITEVFASVYVATGPKDVKDEDSAYVLSYSIIMLNTDQHNPQTEGEKMTLEDYKRNLRGVNGGDDFNPDYLKAIYESIRKREIVMPEEHSGQLGFEYAWKELQRKSKKAGLFVTCNTSIFDQAMFEASWRPIVSALSYAFTHFNDDYMIQRIIAGFQQCATLASRFQLTDVFDETVAELAQITDLVPRMSSEVNFPTFKAQLATVVLFTVGSTDGSAMRKGWLYIFEIIQSLFAHSLLPNELLSLPDFANVCTIPIRPPQGQTNPPERRADGGLLSTLSSYLLSPYASPVDGIGREITDDDIESTLCAIDCLASCHFAAVYNRILNVVRILVELADRRITKHNRIRINSDHYSPPSSPISSRGSYNYDPCSLFLLELIVSVTTHEPEALHQLWTPAFDHISKILANSTIFSPLLIERAIAGLLRLQSIAVQKENLRDQFFIALDVFRSLPQTILNSVSQSMVFGVCQIALSHSKVFRYLKKLAVGELSPGLVVENFAPFIQALNSFAGVCGQENLKSQEPNKVEEATTSRALEALNMIREAQEKIPSFLSEAPFGPTSSWASFWMPVLLAYGQQSIHGNREVRQRALAYLQRSLVAPEILLNGNIDLTVIFEREQGMPRMVELWLQILGYLDRLCIVYEAVPENLKNVLLVMHASGFLVPPHEGPSVEESHLWNATFERIDPVLNTLKTDLFPPPPPSTSVTPSQTSPTVLMNNGEDLVGDKAKT</sequence>
<dbReference type="PROSITE" id="PS50190">
    <property type="entry name" value="SEC7"/>
    <property type="match status" value="1"/>
</dbReference>
<dbReference type="SUPFAM" id="SSF48371">
    <property type="entry name" value="ARM repeat"/>
    <property type="match status" value="1"/>
</dbReference>
<evidence type="ECO:0000313" key="4">
    <source>
        <dbReference type="Proteomes" id="UP001153365"/>
    </source>
</evidence>
<dbReference type="InterPro" id="IPR056604">
    <property type="entry name" value="GBF1-like_TPR"/>
</dbReference>